<dbReference type="Proteomes" id="UP000229506">
    <property type="component" value="Unassembled WGS sequence"/>
</dbReference>
<feature type="region of interest" description="Disordered" evidence="1">
    <location>
        <begin position="248"/>
        <end position="316"/>
    </location>
</feature>
<protein>
    <recommendedName>
        <fullName evidence="4">Phage tail collar domain-containing protein</fullName>
    </recommendedName>
</protein>
<feature type="compositionally biased region" description="Polar residues" evidence="1">
    <location>
        <begin position="147"/>
        <end position="171"/>
    </location>
</feature>
<reference evidence="3" key="1">
    <citation type="submission" date="2017-09" db="EMBL/GenBank/DDBJ databases">
        <title>Depth-based differentiation of microbial function through sediment-hosted aquifers and enrichment of novel symbionts in the deep terrestrial subsurface.</title>
        <authorList>
            <person name="Probst A.J."/>
            <person name="Ladd B."/>
            <person name="Jarett J.K."/>
            <person name="Geller-Mcgrath D.E."/>
            <person name="Sieber C.M.K."/>
            <person name="Emerson J.B."/>
            <person name="Anantharaman K."/>
            <person name="Thomas B.C."/>
            <person name="Malmstrom R."/>
            <person name="Stieglmeier M."/>
            <person name="Klingl A."/>
            <person name="Woyke T."/>
            <person name="Ryan C.M."/>
            <person name="Banfield J.F."/>
        </authorList>
    </citation>
    <scope>NUCLEOTIDE SEQUENCE [LARGE SCALE GENOMIC DNA]</scope>
</reference>
<gene>
    <name evidence="2" type="ORF">COY12_00900</name>
</gene>
<comment type="caution">
    <text evidence="2">The sequence shown here is derived from an EMBL/GenBank/DDBJ whole genome shotgun (WGS) entry which is preliminary data.</text>
</comment>
<feature type="compositionally biased region" description="Polar residues" evidence="1">
    <location>
        <begin position="265"/>
        <end position="285"/>
    </location>
</feature>
<evidence type="ECO:0008006" key="4">
    <source>
        <dbReference type="Google" id="ProtNLM"/>
    </source>
</evidence>
<sequence>MKYPREVQAIPGQININALSGTVQNFSQVGIGGDVTGGSAELYVSGNVGIGTTNPGTKLDVQGGDINVSGKIKEGGNSLIPAGAVMFYNLAACPTGWTELTAARGRTVVGLPLSGTLAGTNTGTTSLTDLGTRTITAVPAHTHSVDPPSTASGTQSADHSHTYSFTTSNPSANHTHAFTSGGVSANHYHSVSITSGTVSSWHTHTLTTGGRSADHSHVQAWFITGTWSNVNLAANAYSGNWGAAQPNVGGNVQATAGASADHSHSGTTSNPSANHSHGVSGNTGYISVDHSHSGTTGTVSSWHTHTGSGTTSGISVGHTHTTDIGAFNSASAGSASVDVTMPYIQLLVCSKN</sequence>
<evidence type="ECO:0000256" key="1">
    <source>
        <dbReference type="SAM" id="MobiDB-lite"/>
    </source>
</evidence>
<proteinExistence type="predicted"/>
<feature type="compositionally biased region" description="Low complexity" evidence="1">
    <location>
        <begin position="293"/>
        <end position="316"/>
    </location>
</feature>
<name>A0A2M7U9S1_9BACT</name>
<organism evidence="2 3">
    <name type="scientific">Candidatus Roizmanbacteria bacterium CG_4_10_14_0_2_um_filter_33_96</name>
    <dbReference type="NCBI Taxonomy" id="1974821"/>
    <lineage>
        <taxon>Bacteria</taxon>
        <taxon>Candidatus Roizmaniibacteriota</taxon>
    </lineage>
</organism>
<dbReference type="AlphaFoldDB" id="A0A2M7U9S1"/>
<feature type="region of interest" description="Disordered" evidence="1">
    <location>
        <begin position="140"/>
        <end position="171"/>
    </location>
</feature>
<evidence type="ECO:0000313" key="3">
    <source>
        <dbReference type="Proteomes" id="UP000229506"/>
    </source>
</evidence>
<accession>A0A2M7U9S1</accession>
<dbReference type="EMBL" id="PFOF01000029">
    <property type="protein sequence ID" value="PIZ67986.1"/>
    <property type="molecule type" value="Genomic_DNA"/>
</dbReference>
<evidence type="ECO:0000313" key="2">
    <source>
        <dbReference type="EMBL" id="PIZ67986.1"/>
    </source>
</evidence>